<protein>
    <submittedName>
        <fullName evidence="2">Uncharacterized protein</fullName>
    </submittedName>
</protein>
<sequence length="147" mass="15188">MLTWTGNRPSLPFGELPRDATYLLPAARAALLAVSALVPLTISPAAAAGTGPARSASAPAAASHRPDDDCPPGGFSPEVTAKLDAAIDQVRQETGPPGVIVGLWMPSQGTYVRATGVADKATDRPMSTDLFMRIGTPEHVYDLPAQG</sequence>
<proteinExistence type="predicted"/>
<dbReference type="RefSeq" id="WP_346147365.1">
    <property type="nucleotide sequence ID" value="NZ_BAAAUA010000034.1"/>
</dbReference>
<keyword evidence="3" id="KW-1185">Reference proteome</keyword>
<dbReference type="InterPro" id="IPR012338">
    <property type="entry name" value="Beta-lactam/transpept-like"/>
</dbReference>
<evidence type="ECO:0000313" key="3">
    <source>
        <dbReference type="Proteomes" id="UP001596066"/>
    </source>
</evidence>
<dbReference type="Gene3D" id="3.40.710.10">
    <property type="entry name" value="DD-peptidase/beta-lactamase superfamily"/>
    <property type="match status" value="1"/>
</dbReference>
<evidence type="ECO:0000313" key="2">
    <source>
        <dbReference type="EMBL" id="MFC5642749.1"/>
    </source>
</evidence>
<dbReference type="Proteomes" id="UP001596066">
    <property type="component" value="Unassembled WGS sequence"/>
</dbReference>
<name>A0ABW0VCS1_9ACTN</name>
<comment type="caution">
    <text evidence="2">The sequence shown here is derived from an EMBL/GenBank/DDBJ whole genome shotgun (WGS) entry which is preliminary data.</text>
</comment>
<dbReference type="SUPFAM" id="SSF56601">
    <property type="entry name" value="beta-lactamase/transpeptidase-like"/>
    <property type="match status" value="1"/>
</dbReference>
<reference evidence="3" key="1">
    <citation type="journal article" date="2019" name="Int. J. Syst. Evol. Microbiol.">
        <title>The Global Catalogue of Microorganisms (GCM) 10K type strain sequencing project: providing services to taxonomists for standard genome sequencing and annotation.</title>
        <authorList>
            <consortium name="The Broad Institute Genomics Platform"/>
            <consortium name="The Broad Institute Genome Sequencing Center for Infectious Disease"/>
            <person name="Wu L."/>
            <person name="Ma J."/>
        </authorList>
    </citation>
    <scope>NUCLEOTIDE SEQUENCE [LARGE SCALE GENOMIC DNA]</scope>
    <source>
        <strain evidence="3">CGMCC 4.1622</strain>
    </source>
</reference>
<feature type="region of interest" description="Disordered" evidence="1">
    <location>
        <begin position="47"/>
        <end position="79"/>
    </location>
</feature>
<gene>
    <name evidence="2" type="ORF">ACFPZF_15475</name>
</gene>
<evidence type="ECO:0000256" key="1">
    <source>
        <dbReference type="SAM" id="MobiDB-lite"/>
    </source>
</evidence>
<dbReference type="EMBL" id="JBHSOC010000022">
    <property type="protein sequence ID" value="MFC5642749.1"/>
    <property type="molecule type" value="Genomic_DNA"/>
</dbReference>
<accession>A0ABW0VCS1</accession>
<feature type="compositionally biased region" description="Low complexity" evidence="1">
    <location>
        <begin position="47"/>
        <end position="63"/>
    </location>
</feature>
<organism evidence="2 3">
    <name type="scientific">Kitasatospora cinereorecta</name>
    <dbReference type="NCBI Taxonomy" id="285560"/>
    <lineage>
        <taxon>Bacteria</taxon>
        <taxon>Bacillati</taxon>
        <taxon>Actinomycetota</taxon>
        <taxon>Actinomycetes</taxon>
        <taxon>Kitasatosporales</taxon>
        <taxon>Streptomycetaceae</taxon>
        <taxon>Kitasatospora</taxon>
    </lineage>
</organism>